<keyword evidence="3" id="KW-0805">Transcription regulation</keyword>
<gene>
    <name evidence="9" type="ORF">D3877_21620</name>
</gene>
<evidence type="ECO:0000259" key="8">
    <source>
        <dbReference type="PROSITE" id="PS50110"/>
    </source>
</evidence>
<dbReference type="AlphaFoldDB" id="A0A418VSB6"/>
<keyword evidence="5" id="KW-0804">Transcription</keyword>
<dbReference type="Proteomes" id="UP000283458">
    <property type="component" value="Unassembled WGS sequence"/>
</dbReference>
<dbReference type="InterPro" id="IPR011006">
    <property type="entry name" value="CheY-like_superfamily"/>
</dbReference>
<dbReference type="OrthoDB" id="5292887at2"/>
<evidence type="ECO:0000256" key="2">
    <source>
        <dbReference type="ARBA" id="ARBA00023012"/>
    </source>
</evidence>
<name>A0A418VSB6_9PROT</name>
<dbReference type="GO" id="GO:0032993">
    <property type="term" value="C:protein-DNA complex"/>
    <property type="evidence" value="ECO:0007669"/>
    <property type="project" value="TreeGrafter"/>
</dbReference>
<feature type="domain" description="Response regulatory" evidence="8">
    <location>
        <begin position="3"/>
        <end position="120"/>
    </location>
</feature>
<evidence type="ECO:0000256" key="3">
    <source>
        <dbReference type="ARBA" id="ARBA00023015"/>
    </source>
</evidence>
<dbReference type="InterPro" id="IPR039420">
    <property type="entry name" value="WalR-like"/>
</dbReference>
<dbReference type="Gene3D" id="3.40.50.2300">
    <property type="match status" value="1"/>
</dbReference>
<dbReference type="Pfam" id="PF00072">
    <property type="entry name" value="Response_reg"/>
    <property type="match status" value="1"/>
</dbReference>
<dbReference type="PROSITE" id="PS50110">
    <property type="entry name" value="RESPONSE_REGULATORY"/>
    <property type="match status" value="1"/>
</dbReference>
<dbReference type="InterPro" id="IPR001789">
    <property type="entry name" value="Sig_transdc_resp-reg_receiver"/>
</dbReference>
<dbReference type="RefSeq" id="WP_119832838.1">
    <property type="nucleotide sequence ID" value="NZ_QYUL01000003.1"/>
</dbReference>
<accession>A0A418VSB6</accession>
<proteinExistence type="predicted"/>
<protein>
    <submittedName>
        <fullName evidence="9">Response regulator</fullName>
    </submittedName>
</protein>
<keyword evidence="10" id="KW-1185">Reference proteome</keyword>
<reference evidence="9 10" key="1">
    <citation type="submission" date="2018-09" db="EMBL/GenBank/DDBJ databases">
        <authorList>
            <person name="Zhu H."/>
        </authorList>
    </citation>
    <scope>NUCLEOTIDE SEQUENCE [LARGE SCALE GENOMIC DNA]</scope>
    <source>
        <strain evidence="9 10">K2W22B-5</strain>
    </source>
</reference>
<dbReference type="Gene3D" id="3.20.20.450">
    <property type="entry name" value="EAL domain"/>
    <property type="match status" value="1"/>
</dbReference>
<evidence type="ECO:0000313" key="9">
    <source>
        <dbReference type="EMBL" id="RJF79380.1"/>
    </source>
</evidence>
<dbReference type="CDD" id="cd17574">
    <property type="entry name" value="REC_OmpR"/>
    <property type="match status" value="1"/>
</dbReference>
<dbReference type="SUPFAM" id="SSF52172">
    <property type="entry name" value="CheY-like"/>
    <property type="match status" value="1"/>
</dbReference>
<feature type="modified residue" description="4-aspartylphosphate" evidence="6">
    <location>
        <position position="52"/>
    </location>
</feature>
<organism evidence="9 10">
    <name type="scientific">Azospirillum cavernae</name>
    <dbReference type="NCBI Taxonomy" id="2320860"/>
    <lineage>
        <taxon>Bacteria</taxon>
        <taxon>Pseudomonadati</taxon>
        <taxon>Pseudomonadota</taxon>
        <taxon>Alphaproteobacteria</taxon>
        <taxon>Rhodospirillales</taxon>
        <taxon>Azospirillaceae</taxon>
        <taxon>Azospirillum</taxon>
    </lineage>
</organism>
<evidence type="ECO:0000313" key="10">
    <source>
        <dbReference type="Proteomes" id="UP000283458"/>
    </source>
</evidence>
<dbReference type="GO" id="GO:0000976">
    <property type="term" value="F:transcription cis-regulatory region binding"/>
    <property type="evidence" value="ECO:0007669"/>
    <property type="project" value="TreeGrafter"/>
</dbReference>
<evidence type="ECO:0000256" key="5">
    <source>
        <dbReference type="ARBA" id="ARBA00023163"/>
    </source>
</evidence>
<dbReference type="EMBL" id="QYUL01000003">
    <property type="protein sequence ID" value="RJF79380.1"/>
    <property type="molecule type" value="Genomic_DNA"/>
</dbReference>
<evidence type="ECO:0000256" key="4">
    <source>
        <dbReference type="ARBA" id="ARBA00023125"/>
    </source>
</evidence>
<feature type="region of interest" description="Disordered" evidence="7">
    <location>
        <begin position="253"/>
        <end position="285"/>
    </location>
</feature>
<dbReference type="PANTHER" id="PTHR48111:SF1">
    <property type="entry name" value="TWO-COMPONENT RESPONSE REGULATOR ORR33"/>
    <property type="match status" value="1"/>
</dbReference>
<dbReference type="GO" id="GO:0006355">
    <property type="term" value="P:regulation of DNA-templated transcription"/>
    <property type="evidence" value="ECO:0007669"/>
    <property type="project" value="TreeGrafter"/>
</dbReference>
<sequence length="563" mass="60622">MAHVLLVEDEVDLRDNLEIVLTHAGHQVSTAGNGREALTLIEQSPPDLVLSDISMPVMNGLQMLAAIRDEHPTLAEMPVILLTALSDKEDVIAGREIGADDYLTKPVDYRVLVATIDARLSRAKQAVELKEKQFIRLFKGLKRENHIDDSVAEPPPPTPLDRIADIAAPSLKGRVFVISPEDIHRDYLTLSKSARAKITAVLGRVLQETITPSDVMIELGAGTRLLVLATTDRGDAADRIGLLRMRLTHALGKSNADSGGESGAGLAAPSGLADPDDPPPDPELSRTLKSLFASALRGPGENGAPPPETFADIADSIRMDYQPLWDARSQAVTASRIHTRRKIDGIFVPEDRTLIRGVTDPMMCDLQCHLIDTAVRDVMTAAASPDIGRKLGTVLVPLAIPVFQEIGAYKVERQLEDATRLLDKGQIGFLLTHLDDQVPTGLLRHIIAKLTPLGGPIATALDVTDPRLTSLKPLGVSILHLDAAILHSTGLRRERMAQAVQEAVRAAANAGFDVWASNVDASVVCRQMVAAGAVLISGKAIGEAKPEPERPYRLPSNKVFLSV</sequence>
<keyword evidence="1 6" id="KW-0597">Phosphoprotein</keyword>
<keyword evidence="2" id="KW-0902">Two-component regulatory system</keyword>
<dbReference type="InterPro" id="IPR035919">
    <property type="entry name" value="EAL_sf"/>
</dbReference>
<keyword evidence="4" id="KW-0238">DNA-binding</keyword>
<evidence type="ECO:0000256" key="7">
    <source>
        <dbReference type="SAM" id="MobiDB-lite"/>
    </source>
</evidence>
<evidence type="ECO:0000256" key="6">
    <source>
        <dbReference type="PROSITE-ProRule" id="PRU00169"/>
    </source>
</evidence>
<comment type="caution">
    <text evidence="9">The sequence shown here is derived from an EMBL/GenBank/DDBJ whole genome shotgun (WGS) entry which is preliminary data.</text>
</comment>
<feature type="compositionally biased region" description="Low complexity" evidence="7">
    <location>
        <begin position="256"/>
        <end position="273"/>
    </location>
</feature>
<evidence type="ECO:0000256" key="1">
    <source>
        <dbReference type="ARBA" id="ARBA00022553"/>
    </source>
</evidence>
<dbReference type="SMART" id="SM00448">
    <property type="entry name" value="REC"/>
    <property type="match status" value="1"/>
</dbReference>
<dbReference type="PANTHER" id="PTHR48111">
    <property type="entry name" value="REGULATOR OF RPOS"/>
    <property type="match status" value="1"/>
</dbReference>
<dbReference type="GO" id="GO:0000156">
    <property type="term" value="F:phosphorelay response regulator activity"/>
    <property type="evidence" value="ECO:0007669"/>
    <property type="project" value="TreeGrafter"/>
</dbReference>
<dbReference type="GO" id="GO:0005829">
    <property type="term" value="C:cytosol"/>
    <property type="evidence" value="ECO:0007669"/>
    <property type="project" value="TreeGrafter"/>
</dbReference>